<dbReference type="Pfam" id="PF03781">
    <property type="entry name" value="FGE-sulfatase"/>
    <property type="match status" value="1"/>
</dbReference>
<evidence type="ECO:0000259" key="2">
    <source>
        <dbReference type="Pfam" id="PF03781"/>
    </source>
</evidence>
<dbReference type="PANTHER" id="PTHR23150:SF19">
    <property type="entry name" value="FORMYLGLYCINE-GENERATING ENZYME"/>
    <property type="match status" value="1"/>
</dbReference>
<dbReference type="InterPro" id="IPR042095">
    <property type="entry name" value="SUMF_sf"/>
</dbReference>
<evidence type="ECO:0000256" key="1">
    <source>
        <dbReference type="SAM" id="SignalP"/>
    </source>
</evidence>
<feature type="chain" id="PRO_5035163071" evidence="1">
    <location>
        <begin position="20"/>
        <end position="310"/>
    </location>
</feature>
<evidence type="ECO:0000313" key="3">
    <source>
        <dbReference type="EMBL" id="MBE9076696.1"/>
    </source>
</evidence>
<sequence>MARARWFDLGLGLSLISSAAGCQSLIQAVSLAVSLADCEHHASFAFVAAGAYLAGSDTAERDYAYQISAEAQAETPEEVATELAQLRDRRWFDFEPERQTQSLPAFCMGRNLITNAEYEAFVQATGHPIPDISRQDYQAQGFLVHSFETVQPYRWQDDRYPEGTANQPVVLVSYGDAVAYADWRGEQDGVMYRLPTAAEWEKAARGTDGRYFPWGSQWQPDATNWAGDTVAEGVSAIATYPLSRSIYGLEDMAGNVFEFTSLDDDGEVIMKGCGWDDSPGFCRAAYRHDRPIGSRHILFGFRLVLASTSR</sequence>
<dbReference type="InterPro" id="IPR016187">
    <property type="entry name" value="CTDL_fold"/>
</dbReference>
<gene>
    <name evidence="3" type="ORF">IQ241_05185</name>
</gene>
<dbReference type="Proteomes" id="UP000636505">
    <property type="component" value="Unassembled WGS sequence"/>
</dbReference>
<evidence type="ECO:0000313" key="4">
    <source>
        <dbReference type="Proteomes" id="UP000636505"/>
    </source>
</evidence>
<dbReference type="EMBL" id="JADEXG010000008">
    <property type="protein sequence ID" value="MBE9076696.1"/>
    <property type="molecule type" value="Genomic_DNA"/>
</dbReference>
<dbReference type="SUPFAM" id="SSF56436">
    <property type="entry name" value="C-type lectin-like"/>
    <property type="match status" value="1"/>
</dbReference>
<feature type="signal peptide" evidence="1">
    <location>
        <begin position="1"/>
        <end position="19"/>
    </location>
</feature>
<dbReference type="PANTHER" id="PTHR23150">
    <property type="entry name" value="SULFATASE MODIFYING FACTOR 1, 2"/>
    <property type="match status" value="1"/>
</dbReference>
<dbReference type="InterPro" id="IPR005532">
    <property type="entry name" value="SUMF_dom"/>
</dbReference>
<accession>A0A8J7AM07</accession>
<reference evidence="3" key="1">
    <citation type="submission" date="2020-10" db="EMBL/GenBank/DDBJ databases">
        <authorList>
            <person name="Castelo-Branco R."/>
            <person name="Eusebio N."/>
            <person name="Adriana R."/>
            <person name="Vieira A."/>
            <person name="Brugerolle De Fraissinette N."/>
            <person name="Rezende De Castro R."/>
            <person name="Schneider M.P."/>
            <person name="Vasconcelos V."/>
            <person name="Leao P.N."/>
        </authorList>
    </citation>
    <scope>NUCLEOTIDE SEQUENCE</scope>
    <source>
        <strain evidence="3">LEGE 07310</strain>
    </source>
</reference>
<dbReference type="RefSeq" id="WP_193905355.1">
    <property type="nucleotide sequence ID" value="NZ_JADEXG010000008.1"/>
</dbReference>
<feature type="domain" description="Sulfatase-modifying factor enzyme-like" evidence="2">
    <location>
        <begin position="96"/>
        <end position="304"/>
    </location>
</feature>
<name>A0A8J7AM07_9CYAN</name>
<keyword evidence="4" id="KW-1185">Reference proteome</keyword>
<keyword evidence="1" id="KW-0732">Signal</keyword>
<proteinExistence type="predicted"/>
<dbReference type="AlphaFoldDB" id="A0A8J7AM07"/>
<dbReference type="InterPro" id="IPR051043">
    <property type="entry name" value="Sulfatase_Mod_Factor_Kinase"/>
</dbReference>
<organism evidence="3 4">
    <name type="scientific">Vasconcelosia minhoensis LEGE 07310</name>
    <dbReference type="NCBI Taxonomy" id="915328"/>
    <lineage>
        <taxon>Bacteria</taxon>
        <taxon>Bacillati</taxon>
        <taxon>Cyanobacteriota</taxon>
        <taxon>Cyanophyceae</taxon>
        <taxon>Nodosilineales</taxon>
        <taxon>Cymatolegaceae</taxon>
        <taxon>Vasconcelosia</taxon>
        <taxon>Vasconcelosia minhoensis</taxon>
    </lineage>
</organism>
<dbReference type="Gene3D" id="3.90.1580.10">
    <property type="entry name" value="paralog of FGE (formylglycine-generating enzyme)"/>
    <property type="match status" value="1"/>
</dbReference>
<comment type="caution">
    <text evidence="3">The sequence shown here is derived from an EMBL/GenBank/DDBJ whole genome shotgun (WGS) entry which is preliminary data.</text>
</comment>
<dbReference type="PROSITE" id="PS51257">
    <property type="entry name" value="PROKAR_LIPOPROTEIN"/>
    <property type="match status" value="1"/>
</dbReference>
<dbReference type="GO" id="GO:0120147">
    <property type="term" value="F:formylglycine-generating oxidase activity"/>
    <property type="evidence" value="ECO:0007669"/>
    <property type="project" value="TreeGrafter"/>
</dbReference>
<protein>
    <submittedName>
        <fullName evidence="3">SUMF1/EgtB/PvdO family nonheme iron enzyme</fullName>
    </submittedName>
</protein>